<comment type="similarity">
    <text evidence="1 4">Belongs to the glycosyl hydrolase 3 family.</text>
</comment>
<dbReference type="SUPFAM" id="SSF52279">
    <property type="entry name" value="Beta-D-glucan exohydrolase, C-terminal domain"/>
    <property type="match status" value="1"/>
</dbReference>
<dbReference type="Pfam" id="PF14310">
    <property type="entry name" value="Fn3-like"/>
    <property type="match status" value="1"/>
</dbReference>
<dbReference type="InterPro" id="IPR002772">
    <property type="entry name" value="Glyco_hydro_3_C"/>
</dbReference>
<keyword evidence="2 4" id="KW-0378">Hydrolase</keyword>
<dbReference type="GO" id="GO:0016787">
    <property type="term" value="F:hydrolase activity"/>
    <property type="evidence" value="ECO:0007669"/>
    <property type="project" value="UniProtKB-KW"/>
</dbReference>
<dbReference type="PRINTS" id="PR00133">
    <property type="entry name" value="GLHYDRLASE3"/>
</dbReference>
<evidence type="ECO:0000313" key="7">
    <source>
        <dbReference type="Proteomes" id="UP000606193"/>
    </source>
</evidence>
<dbReference type="SMART" id="SM01217">
    <property type="entry name" value="Fn3_like"/>
    <property type="match status" value="1"/>
</dbReference>
<dbReference type="InterPro" id="IPR019800">
    <property type="entry name" value="Glyco_hydro_3_AS"/>
</dbReference>
<dbReference type="Gene3D" id="3.20.20.300">
    <property type="entry name" value="Glycoside hydrolase, family 3, N-terminal domain"/>
    <property type="match status" value="1"/>
</dbReference>
<sequence>MNIKKMIQDMTLEEKASLCSGADFWHTEAVDRVGLKSIMVSDGPYGLRKQEEVGNNMGWAESILAVGFPTASSMASSFDRDLVREVGNALGEECQAEDVAVLLGPGINMKRSPLGGRNFEYYSEDPYVAGEIGAAFVNGVQEKNVGTSLKHFAANNQETRRMNVSAQVDERTLRETYLTAFEQVVKKAQPWTIMCSYNRINGTYSCENDWLLNKVLRDEWGFEGLVMTDWGAMNNRVKSLNAGLDLEMPDCHGETDKQIVEAVKKGTVSMDTLDKTVERILTAVDKYYFNKKENASYDKEAHHQLARKMAGNSAVLLKNDGILPLKESQKIAIIGEFAEIPRIQGGGSSHINCFRVESALEALKDNSNITYSKGFCSEQDETDEALLKEAVDAAKAAEVAVIFAGLPDSFESEGFDRTHLDMPESQNHLIHEICKVQPNTVVVLHNGSPIRMPWLSEVKGVLEMYLSGQASGAAAADLLYGKVNPSGKLAETFPLRVQDNPTYLNFPGAQNESHYSEGIFIGYRYYDKREMDVLFPFGYGLSYTSFRYSNAKLIVNGQSVSSSATNNAEGSEPNVIPSITAKPQDQILVSVDITNTGDVYGKEVVQLYVKNAACDAIRPEQELRNFTKIGLEPGETKTITLELDERSFSYYNTQIHDWYAPSGDYELLLSASSRDVRQRLTLHLENEQKLPFIVTDITSCGDVYDHANDPSPLDDLMVKSGFIDSADKENDSMGGGTAMMMRAMYNDTPLHSILSFSTDQLTWEDIQETIRAINEKQS</sequence>
<dbReference type="Gene3D" id="2.60.40.10">
    <property type="entry name" value="Immunoglobulins"/>
    <property type="match status" value="1"/>
</dbReference>
<accession>A0ABR7N138</accession>
<dbReference type="PANTHER" id="PTHR42715:SF10">
    <property type="entry name" value="BETA-GLUCOSIDASE"/>
    <property type="match status" value="1"/>
</dbReference>
<dbReference type="InterPro" id="IPR026891">
    <property type="entry name" value="Fn3-like"/>
</dbReference>
<organism evidence="6 7">
    <name type="scientific">Jutongia huaianensis</name>
    <dbReference type="NCBI Taxonomy" id="2763668"/>
    <lineage>
        <taxon>Bacteria</taxon>
        <taxon>Bacillati</taxon>
        <taxon>Bacillota</taxon>
        <taxon>Clostridia</taxon>
        <taxon>Lachnospirales</taxon>
        <taxon>Lachnospiraceae</taxon>
        <taxon>Jutongia</taxon>
    </lineage>
</organism>
<dbReference type="InterPro" id="IPR013783">
    <property type="entry name" value="Ig-like_fold"/>
</dbReference>
<dbReference type="InterPro" id="IPR036881">
    <property type="entry name" value="Glyco_hydro_3_C_sf"/>
</dbReference>
<dbReference type="InterPro" id="IPR050288">
    <property type="entry name" value="Cellulose_deg_GH3"/>
</dbReference>
<evidence type="ECO:0000259" key="5">
    <source>
        <dbReference type="SMART" id="SM01217"/>
    </source>
</evidence>
<dbReference type="RefSeq" id="WP_249297700.1">
    <property type="nucleotide sequence ID" value="NZ_JACRSX010000005.1"/>
</dbReference>
<gene>
    <name evidence="6" type="ORF">H8704_06130</name>
</gene>
<evidence type="ECO:0000256" key="1">
    <source>
        <dbReference type="ARBA" id="ARBA00005336"/>
    </source>
</evidence>
<evidence type="ECO:0000313" key="6">
    <source>
        <dbReference type="EMBL" id="MBC8562209.1"/>
    </source>
</evidence>
<proteinExistence type="inferred from homology"/>
<comment type="caution">
    <text evidence="6">The sequence shown here is derived from an EMBL/GenBank/DDBJ whole genome shotgun (WGS) entry which is preliminary data.</text>
</comment>
<dbReference type="InterPro" id="IPR036962">
    <property type="entry name" value="Glyco_hydro_3_N_sf"/>
</dbReference>
<dbReference type="SUPFAM" id="SSF51445">
    <property type="entry name" value="(Trans)glycosidases"/>
    <property type="match status" value="1"/>
</dbReference>
<evidence type="ECO:0000256" key="2">
    <source>
        <dbReference type="ARBA" id="ARBA00022801"/>
    </source>
</evidence>
<protein>
    <submittedName>
        <fullName evidence="6">Glycoside hydrolase family 3 C-terminal domain-containing protein</fullName>
    </submittedName>
</protein>
<keyword evidence="3" id="KW-0119">Carbohydrate metabolism</keyword>
<name>A0ABR7N138_9FIRM</name>
<keyword evidence="7" id="KW-1185">Reference proteome</keyword>
<dbReference type="InterPro" id="IPR017853">
    <property type="entry name" value="GH"/>
</dbReference>
<dbReference type="Pfam" id="PF00933">
    <property type="entry name" value="Glyco_hydro_3"/>
    <property type="match status" value="1"/>
</dbReference>
<reference evidence="6 7" key="1">
    <citation type="submission" date="2020-08" db="EMBL/GenBank/DDBJ databases">
        <title>Genome public.</title>
        <authorList>
            <person name="Liu C."/>
            <person name="Sun Q."/>
        </authorList>
    </citation>
    <scope>NUCLEOTIDE SEQUENCE [LARGE SCALE GENOMIC DNA]</scope>
    <source>
        <strain evidence="6 7">NSJ-37</strain>
    </source>
</reference>
<dbReference type="Pfam" id="PF01915">
    <property type="entry name" value="Glyco_hydro_3_C"/>
    <property type="match status" value="1"/>
</dbReference>
<dbReference type="PANTHER" id="PTHR42715">
    <property type="entry name" value="BETA-GLUCOSIDASE"/>
    <property type="match status" value="1"/>
</dbReference>
<evidence type="ECO:0000256" key="4">
    <source>
        <dbReference type="RuleBase" id="RU361161"/>
    </source>
</evidence>
<dbReference type="EMBL" id="JACRSX010000005">
    <property type="protein sequence ID" value="MBC8562209.1"/>
    <property type="molecule type" value="Genomic_DNA"/>
</dbReference>
<dbReference type="Proteomes" id="UP000606193">
    <property type="component" value="Unassembled WGS sequence"/>
</dbReference>
<dbReference type="InterPro" id="IPR001764">
    <property type="entry name" value="Glyco_hydro_3_N"/>
</dbReference>
<feature type="domain" description="Fibronectin type III-like" evidence="5">
    <location>
        <begin position="603"/>
        <end position="673"/>
    </location>
</feature>
<dbReference type="PROSITE" id="PS00775">
    <property type="entry name" value="GLYCOSYL_HYDROL_F3"/>
    <property type="match status" value="1"/>
</dbReference>
<keyword evidence="4" id="KW-0326">Glycosidase</keyword>
<dbReference type="Gene3D" id="3.40.50.1700">
    <property type="entry name" value="Glycoside hydrolase family 3 C-terminal domain"/>
    <property type="match status" value="1"/>
</dbReference>
<evidence type="ECO:0000256" key="3">
    <source>
        <dbReference type="ARBA" id="ARBA00023277"/>
    </source>
</evidence>